<reference evidence="9" key="1">
    <citation type="submission" date="2025-08" db="UniProtKB">
        <authorList>
            <consortium name="RefSeq"/>
        </authorList>
    </citation>
    <scope>IDENTIFICATION</scope>
</reference>
<evidence type="ECO:0000313" key="9">
    <source>
        <dbReference type="RefSeq" id="XP_005089821.1"/>
    </source>
</evidence>
<keyword evidence="8" id="KW-1185">Reference proteome</keyword>
<comment type="similarity">
    <text evidence="4">Belongs to the cyclin family.</text>
</comment>
<dbReference type="Pfam" id="PF02984">
    <property type="entry name" value="Cyclin_C"/>
    <property type="match status" value="1"/>
</dbReference>
<dbReference type="InterPro" id="IPR048258">
    <property type="entry name" value="Cyclins_cyclin-box"/>
</dbReference>
<feature type="compositionally biased region" description="Basic and acidic residues" evidence="5">
    <location>
        <begin position="22"/>
        <end position="39"/>
    </location>
</feature>
<dbReference type="SMART" id="SM01332">
    <property type="entry name" value="Cyclin_C"/>
    <property type="match status" value="1"/>
</dbReference>
<dbReference type="PANTHER" id="PTHR10177">
    <property type="entry name" value="CYCLINS"/>
    <property type="match status" value="1"/>
</dbReference>
<accession>A0ABM0JBG5</accession>
<keyword evidence="1" id="KW-0132">Cell division</keyword>
<evidence type="ECO:0000313" key="8">
    <source>
        <dbReference type="Proteomes" id="UP000694888"/>
    </source>
</evidence>
<sequence>MSRKGQRQALRSRSVENESDQEIERQASKRRKTIDASEADRQQYRIQNQWIPIGDTVSLPSSALVRCTDSQSDVTDEVDGDMVASTSEPVANQSFEKFRSLDFQLRFQNVFATPHTAIQSPLPAFNWANSGDVWKNMLLKEEKFRRDAGMFRNHPELQPRMRSILLDWLSEVCEVYRLHKETFTLAVDYLDRYLSVVDNVPKTQLQLLGISSLFIAAKLEEIYPPKLSEFAYVTDSACTEADIVRQEMIILKALKWDLSPMTTNAWLGVYLQVANMDHITDPELGFVFPQFSTHAFVQISRLCDLALMDVGSFKFYRNVIAASALYHHTNEKLVMEVSGLNWADLYPCVKWMNPFAKAILEVGQSPIKYFPHINAEDCHNIQTHNVDMVLLDRALAHQVTMEEREKLYPSSLDLSAQLVGLLTPPSNKKTQPRTQTSSGCGPSS</sequence>
<gene>
    <name evidence="9" type="primary">LOC101845141</name>
</gene>
<dbReference type="SMART" id="SM00385">
    <property type="entry name" value="CYCLIN"/>
    <property type="match status" value="1"/>
</dbReference>
<feature type="domain" description="Cyclin C-terminal" evidence="7">
    <location>
        <begin position="261"/>
        <end position="387"/>
    </location>
</feature>
<feature type="domain" description="Cyclin-like" evidence="6">
    <location>
        <begin position="167"/>
        <end position="252"/>
    </location>
</feature>
<feature type="region of interest" description="Disordered" evidence="5">
    <location>
        <begin position="423"/>
        <end position="444"/>
    </location>
</feature>
<proteinExistence type="inferred from homology"/>
<evidence type="ECO:0000259" key="6">
    <source>
        <dbReference type="SMART" id="SM00385"/>
    </source>
</evidence>
<dbReference type="Gene3D" id="1.10.472.10">
    <property type="entry name" value="Cyclin-like"/>
    <property type="match status" value="2"/>
</dbReference>
<keyword evidence="3" id="KW-0131">Cell cycle</keyword>
<feature type="compositionally biased region" description="Polar residues" evidence="5">
    <location>
        <begin position="424"/>
        <end position="444"/>
    </location>
</feature>
<dbReference type="Pfam" id="PF00134">
    <property type="entry name" value="Cyclin_N"/>
    <property type="match status" value="1"/>
</dbReference>
<dbReference type="RefSeq" id="XP_005089821.1">
    <property type="nucleotide sequence ID" value="XM_005089764.3"/>
</dbReference>
<dbReference type="PROSITE" id="PS00292">
    <property type="entry name" value="CYCLINS"/>
    <property type="match status" value="1"/>
</dbReference>
<dbReference type="CDD" id="cd20519">
    <property type="entry name" value="CYCLIN_CCNE_rpt1"/>
    <property type="match status" value="1"/>
</dbReference>
<dbReference type="InterPro" id="IPR004367">
    <property type="entry name" value="Cyclin_C-dom"/>
</dbReference>
<keyword evidence="2 4" id="KW-0195">Cyclin</keyword>
<evidence type="ECO:0000256" key="5">
    <source>
        <dbReference type="SAM" id="MobiDB-lite"/>
    </source>
</evidence>
<evidence type="ECO:0000256" key="2">
    <source>
        <dbReference type="ARBA" id="ARBA00023127"/>
    </source>
</evidence>
<feature type="region of interest" description="Disordered" evidence="5">
    <location>
        <begin position="1"/>
        <end position="39"/>
    </location>
</feature>
<dbReference type="InterPro" id="IPR006671">
    <property type="entry name" value="Cyclin_N"/>
</dbReference>
<protein>
    <submittedName>
        <fullName evidence="9">G1/S-specific cyclin-E1 isoform X1</fullName>
    </submittedName>
</protein>
<dbReference type="SUPFAM" id="SSF47954">
    <property type="entry name" value="Cyclin-like"/>
    <property type="match status" value="2"/>
</dbReference>
<dbReference type="GeneID" id="101845141"/>
<evidence type="ECO:0000259" key="7">
    <source>
        <dbReference type="SMART" id="SM01332"/>
    </source>
</evidence>
<evidence type="ECO:0000256" key="3">
    <source>
        <dbReference type="ARBA" id="ARBA00023306"/>
    </source>
</evidence>
<name>A0ABM0JBG5_APLCA</name>
<dbReference type="Proteomes" id="UP000694888">
    <property type="component" value="Unplaced"/>
</dbReference>
<evidence type="ECO:0000256" key="1">
    <source>
        <dbReference type="ARBA" id="ARBA00022618"/>
    </source>
</evidence>
<dbReference type="InterPro" id="IPR039361">
    <property type="entry name" value="Cyclin"/>
</dbReference>
<dbReference type="InterPro" id="IPR013763">
    <property type="entry name" value="Cyclin-like_dom"/>
</dbReference>
<evidence type="ECO:0000256" key="4">
    <source>
        <dbReference type="RuleBase" id="RU000383"/>
    </source>
</evidence>
<organism evidence="8 9">
    <name type="scientific">Aplysia californica</name>
    <name type="common">California sea hare</name>
    <dbReference type="NCBI Taxonomy" id="6500"/>
    <lineage>
        <taxon>Eukaryota</taxon>
        <taxon>Metazoa</taxon>
        <taxon>Spiralia</taxon>
        <taxon>Lophotrochozoa</taxon>
        <taxon>Mollusca</taxon>
        <taxon>Gastropoda</taxon>
        <taxon>Heterobranchia</taxon>
        <taxon>Euthyneura</taxon>
        <taxon>Tectipleura</taxon>
        <taxon>Aplysiida</taxon>
        <taxon>Aplysioidea</taxon>
        <taxon>Aplysiidae</taxon>
        <taxon>Aplysia</taxon>
    </lineage>
</organism>
<dbReference type="InterPro" id="IPR036915">
    <property type="entry name" value="Cyclin-like_sf"/>
</dbReference>